<accession>A0ABR1P2Y4</accession>
<evidence type="ECO:0000313" key="2">
    <source>
        <dbReference type="Proteomes" id="UP001430848"/>
    </source>
</evidence>
<gene>
    <name evidence="1" type="ORF">SLS63_008222</name>
</gene>
<sequence length="173" mass="19513">MADQFPAEELGNCISTTGYPSASSDYTWSSPCIVIFSGHPVAHHNIGPTFRTLLGFLNCAVLCDRFVMRRIEGWVRKMMNDYMAEMAGWSVRGAYRKRSFTDHDGSDILWQKARALWKGGRALLATGDESKELEAQNLLDAAIKIYWDVRGTAADEPSMTDSTWDPMVSFQYR</sequence>
<evidence type="ECO:0000313" key="1">
    <source>
        <dbReference type="EMBL" id="KAK7725225.1"/>
    </source>
</evidence>
<protein>
    <submittedName>
        <fullName evidence="1">Uncharacterized protein</fullName>
    </submittedName>
</protein>
<dbReference type="Proteomes" id="UP001430848">
    <property type="component" value="Unassembled WGS sequence"/>
</dbReference>
<reference evidence="1 2" key="1">
    <citation type="submission" date="2024-02" db="EMBL/GenBank/DDBJ databases">
        <title>De novo assembly and annotation of 12 fungi associated with fruit tree decline syndrome in Ontario, Canada.</title>
        <authorList>
            <person name="Sulman M."/>
            <person name="Ellouze W."/>
            <person name="Ilyukhin E."/>
        </authorList>
    </citation>
    <scope>NUCLEOTIDE SEQUENCE [LARGE SCALE GENOMIC DNA]</scope>
    <source>
        <strain evidence="1 2">M169</strain>
    </source>
</reference>
<keyword evidence="2" id="KW-1185">Reference proteome</keyword>
<comment type="caution">
    <text evidence="1">The sequence shown here is derived from an EMBL/GenBank/DDBJ whole genome shotgun (WGS) entry which is preliminary data.</text>
</comment>
<proteinExistence type="predicted"/>
<name>A0ABR1P2Y4_DIAER</name>
<organism evidence="1 2">
    <name type="scientific">Diaporthe eres</name>
    <name type="common">Phomopsis oblonga</name>
    <dbReference type="NCBI Taxonomy" id="83184"/>
    <lineage>
        <taxon>Eukaryota</taxon>
        <taxon>Fungi</taxon>
        <taxon>Dikarya</taxon>
        <taxon>Ascomycota</taxon>
        <taxon>Pezizomycotina</taxon>
        <taxon>Sordariomycetes</taxon>
        <taxon>Sordariomycetidae</taxon>
        <taxon>Diaporthales</taxon>
        <taxon>Diaporthaceae</taxon>
        <taxon>Diaporthe</taxon>
        <taxon>Diaporthe eres species complex</taxon>
    </lineage>
</organism>
<dbReference type="EMBL" id="JAKNSF020000051">
    <property type="protein sequence ID" value="KAK7725225.1"/>
    <property type="molecule type" value="Genomic_DNA"/>
</dbReference>